<keyword evidence="3" id="KW-0645">Protease</keyword>
<dbReference type="Pfam" id="PF00246">
    <property type="entry name" value="Peptidase_M14"/>
    <property type="match status" value="1"/>
</dbReference>
<keyword evidence="5" id="KW-0862">Zinc</keyword>
<evidence type="ECO:0000256" key="2">
    <source>
        <dbReference type="ARBA" id="ARBA00005988"/>
    </source>
</evidence>
<proteinExistence type="inferred from homology"/>
<gene>
    <name evidence="8" type="ORF">METZ01_LOCUS199094</name>
</gene>
<dbReference type="GO" id="GO:0006508">
    <property type="term" value="P:proteolysis"/>
    <property type="evidence" value="ECO:0007669"/>
    <property type="project" value="UniProtKB-KW"/>
</dbReference>
<dbReference type="PANTHER" id="PTHR11705">
    <property type="entry name" value="PROTEASE FAMILY M14 CARBOXYPEPTIDASE A,B"/>
    <property type="match status" value="1"/>
</dbReference>
<evidence type="ECO:0000256" key="5">
    <source>
        <dbReference type="ARBA" id="ARBA00022833"/>
    </source>
</evidence>
<dbReference type="Gene3D" id="3.40.630.10">
    <property type="entry name" value="Zn peptidases"/>
    <property type="match status" value="1"/>
</dbReference>
<evidence type="ECO:0000256" key="1">
    <source>
        <dbReference type="ARBA" id="ARBA00001947"/>
    </source>
</evidence>
<name>A0A382E6H4_9ZZZZ</name>
<dbReference type="PROSITE" id="PS52035">
    <property type="entry name" value="PEPTIDASE_M14"/>
    <property type="match status" value="1"/>
</dbReference>
<accession>A0A382E6H4</accession>
<keyword evidence="6" id="KW-0482">Metalloprotease</keyword>
<evidence type="ECO:0000256" key="3">
    <source>
        <dbReference type="ARBA" id="ARBA00022670"/>
    </source>
</evidence>
<evidence type="ECO:0000256" key="6">
    <source>
        <dbReference type="ARBA" id="ARBA00023049"/>
    </source>
</evidence>
<dbReference type="SUPFAM" id="SSF49464">
    <property type="entry name" value="Carboxypeptidase regulatory domain-like"/>
    <property type="match status" value="1"/>
</dbReference>
<keyword evidence="4" id="KW-0378">Hydrolase</keyword>
<dbReference type="SMART" id="SM00631">
    <property type="entry name" value="Zn_pept"/>
    <property type="match status" value="1"/>
</dbReference>
<dbReference type="GO" id="GO:0008270">
    <property type="term" value="F:zinc ion binding"/>
    <property type="evidence" value="ECO:0007669"/>
    <property type="project" value="InterPro"/>
</dbReference>
<dbReference type="InterPro" id="IPR008969">
    <property type="entry name" value="CarboxyPept-like_regulatory"/>
</dbReference>
<dbReference type="SUPFAM" id="SSF53187">
    <property type="entry name" value="Zn-dependent exopeptidases"/>
    <property type="match status" value="1"/>
</dbReference>
<dbReference type="AlphaFoldDB" id="A0A382E6H4"/>
<evidence type="ECO:0000259" key="7">
    <source>
        <dbReference type="PROSITE" id="PS52035"/>
    </source>
</evidence>
<dbReference type="InterPro" id="IPR000834">
    <property type="entry name" value="Peptidase_M14"/>
</dbReference>
<feature type="non-terminal residue" evidence="8">
    <location>
        <position position="564"/>
    </location>
</feature>
<comment type="similarity">
    <text evidence="2">Belongs to the peptidase M14 family.</text>
</comment>
<protein>
    <recommendedName>
        <fullName evidence="7">Peptidase M14 domain-containing protein</fullName>
    </recommendedName>
</protein>
<evidence type="ECO:0000256" key="4">
    <source>
        <dbReference type="ARBA" id="ARBA00022801"/>
    </source>
</evidence>
<organism evidence="8">
    <name type="scientific">marine metagenome</name>
    <dbReference type="NCBI Taxonomy" id="408172"/>
    <lineage>
        <taxon>unclassified sequences</taxon>
        <taxon>metagenomes</taxon>
        <taxon>ecological metagenomes</taxon>
    </lineage>
</organism>
<dbReference type="EMBL" id="UINC01042935">
    <property type="protein sequence ID" value="SVB46240.1"/>
    <property type="molecule type" value="Genomic_DNA"/>
</dbReference>
<feature type="domain" description="Peptidase M14" evidence="7">
    <location>
        <begin position="1"/>
        <end position="299"/>
    </location>
</feature>
<dbReference type="PANTHER" id="PTHR11705:SF143">
    <property type="entry name" value="SLL0236 PROTEIN"/>
    <property type="match status" value="1"/>
</dbReference>
<dbReference type="Pfam" id="PF13620">
    <property type="entry name" value="CarboxypepD_reg"/>
    <property type="match status" value="1"/>
</dbReference>
<sequence length="564" mass="64015">MIDTVGYSNQENIPILAVKISDNVHTKEDEPRALFIGQVHAEEILGIEIVLDLMMNLLDPRPEDFNHMNILKSYLEIWIIPSANPEGLAVVHDELDLTYRKNKTDFSASGPVPNGVFDYEPSIGNDVDGVDLNRNFSFNWTFGDTFLVFDESDYGSHYDYYRGTEPFSEKEAVAIRDLALENDFVFSVVWHSSRSGRLSEKVFTSWKWEDNKPSPDSEMMKGIADTFTDLMETEDGTGNYLSVFSGSRNGKLHDWFYRETGCIQYLIECGTSNLQPDSILIENTILRTKPAMVYLLDRAIGYNTDAGQATGIIYDQSTGLPIESAHVEIEEHYGSVLKPRLTNEFGRYRRMLNAGTYHLKVSKKGYLPQNHIIVANNSGITTNDYYLDPAPLYSLQLDLDYSSAPDTVRCILISDFDTDSLTLNSVNNIQELHQGNWTIIVNPMGGTPWEKNIYLERDTSFTIPIDPSSSYLLSHDWDWNSQNGNWFDDSGTLRSQQGLFYENNDSLLGIKWIETGYYDLSGSNRLITSINHRYETEWDHDSVGVSILDTNDIVLHKAGWSGDK</sequence>
<comment type="cofactor">
    <cofactor evidence="1">
        <name>Zn(2+)</name>
        <dbReference type="ChEBI" id="CHEBI:29105"/>
    </cofactor>
</comment>
<dbReference type="Gene3D" id="2.60.40.1120">
    <property type="entry name" value="Carboxypeptidase-like, regulatory domain"/>
    <property type="match status" value="1"/>
</dbReference>
<dbReference type="GO" id="GO:0004181">
    <property type="term" value="F:metallocarboxypeptidase activity"/>
    <property type="evidence" value="ECO:0007669"/>
    <property type="project" value="InterPro"/>
</dbReference>
<dbReference type="GO" id="GO:0005615">
    <property type="term" value="C:extracellular space"/>
    <property type="evidence" value="ECO:0007669"/>
    <property type="project" value="TreeGrafter"/>
</dbReference>
<evidence type="ECO:0000313" key="8">
    <source>
        <dbReference type="EMBL" id="SVB46240.1"/>
    </source>
</evidence>
<reference evidence="8" key="1">
    <citation type="submission" date="2018-05" db="EMBL/GenBank/DDBJ databases">
        <authorList>
            <person name="Lanie J.A."/>
            <person name="Ng W.-L."/>
            <person name="Kazmierczak K.M."/>
            <person name="Andrzejewski T.M."/>
            <person name="Davidsen T.M."/>
            <person name="Wayne K.J."/>
            <person name="Tettelin H."/>
            <person name="Glass J.I."/>
            <person name="Rusch D."/>
            <person name="Podicherti R."/>
            <person name="Tsui H.-C.T."/>
            <person name="Winkler M.E."/>
        </authorList>
    </citation>
    <scope>NUCLEOTIDE SEQUENCE</scope>
</reference>